<feature type="compositionally biased region" description="Basic and acidic residues" evidence="1">
    <location>
        <begin position="16"/>
        <end position="30"/>
    </location>
</feature>
<protein>
    <submittedName>
        <fullName evidence="2">Uncharacterized protein</fullName>
    </submittedName>
</protein>
<keyword evidence="3" id="KW-1185">Reference proteome</keyword>
<proteinExistence type="predicted"/>
<name>A0A9Q1HQI6_CONCO</name>
<comment type="caution">
    <text evidence="2">The sequence shown here is derived from an EMBL/GenBank/DDBJ whole genome shotgun (WGS) entry which is preliminary data.</text>
</comment>
<dbReference type="EMBL" id="JAFJMO010000016">
    <property type="protein sequence ID" value="KAJ8254211.1"/>
    <property type="molecule type" value="Genomic_DNA"/>
</dbReference>
<dbReference type="AlphaFoldDB" id="A0A9Q1HQI6"/>
<gene>
    <name evidence="2" type="ORF">COCON_G00208230</name>
</gene>
<sequence length="189" mass="21204">MRETDYQHSRHRRPARERPEHKGDRFRSDTDTSAEPLRPLDRPREQDISERGRTLSITDTKGRPMSAAFKKSGPAPYPAQCAPSDLSECQTDTDGSPHHHASVVRPQLYPHPHPARSFVYLSLFGFSVHVLLSEVPCCEFPPDCDSPAALTNTPSPWKRRFPALSPVFHGTARVTDRVAAIQLLPLYSA</sequence>
<feature type="compositionally biased region" description="Basic and acidic residues" evidence="1">
    <location>
        <begin position="38"/>
        <end position="53"/>
    </location>
</feature>
<feature type="region of interest" description="Disordered" evidence="1">
    <location>
        <begin position="1"/>
        <end position="100"/>
    </location>
</feature>
<dbReference type="Proteomes" id="UP001152803">
    <property type="component" value="Unassembled WGS sequence"/>
</dbReference>
<evidence type="ECO:0000313" key="2">
    <source>
        <dbReference type="EMBL" id="KAJ8254211.1"/>
    </source>
</evidence>
<reference evidence="2" key="1">
    <citation type="journal article" date="2023" name="Science">
        <title>Genome structures resolve the early diversification of teleost fishes.</title>
        <authorList>
            <person name="Parey E."/>
            <person name="Louis A."/>
            <person name="Montfort J."/>
            <person name="Bouchez O."/>
            <person name="Roques C."/>
            <person name="Iampietro C."/>
            <person name="Lluch J."/>
            <person name="Castinel A."/>
            <person name="Donnadieu C."/>
            <person name="Desvignes T."/>
            <person name="Floi Bucao C."/>
            <person name="Jouanno E."/>
            <person name="Wen M."/>
            <person name="Mejri S."/>
            <person name="Dirks R."/>
            <person name="Jansen H."/>
            <person name="Henkel C."/>
            <person name="Chen W.J."/>
            <person name="Zahm M."/>
            <person name="Cabau C."/>
            <person name="Klopp C."/>
            <person name="Thompson A.W."/>
            <person name="Robinson-Rechavi M."/>
            <person name="Braasch I."/>
            <person name="Lecointre G."/>
            <person name="Bobe J."/>
            <person name="Postlethwait J.H."/>
            <person name="Berthelot C."/>
            <person name="Roest Crollius H."/>
            <person name="Guiguen Y."/>
        </authorList>
    </citation>
    <scope>NUCLEOTIDE SEQUENCE</scope>
    <source>
        <strain evidence="2">Concon-B</strain>
    </source>
</reference>
<evidence type="ECO:0000256" key="1">
    <source>
        <dbReference type="SAM" id="MobiDB-lite"/>
    </source>
</evidence>
<organism evidence="2 3">
    <name type="scientific">Conger conger</name>
    <name type="common">Conger eel</name>
    <name type="synonym">Muraena conger</name>
    <dbReference type="NCBI Taxonomy" id="82655"/>
    <lineage>
        <taxon>Eukaryota</taxon>
        <taxon>Metazoa</taxon>
        <taxon>Chordata</taxon>
        <taxon>Craniata</taxon>
        <taxon>Vertebrata</taxon>
        <taxon>Euteleostomi</taxon>
        <taxon>Actinopterygii</taxon>
        <taxon>Neopterygii</taxon>
        <taxon>Teleostei</taxon>
        <taxon>Anguilliformes</taxon>
        <taxon>Congridae</taxon>
        <taxon>Conger</taxon>
    </lineage>
</organism>
<evidence type="ECO:0000313" key="3">
    <source>
        <dbReference type="Proteomes" id="UP001152803"/>
    </source>
</evidence>
<accession>A0A9Q1HQI6</accession>